<dbReference type="InterPro" id="IPR036397">
    <property type="entry name" value="RNaseH_sf"/>
</dbReference>
<dbReference type="Proteomes" id="UP000381260">
    <property type="component" value="Chromosome"/>
</dbReference>
<dbReference type="SUPFAM" id="SSF53098">
    <property type="entry name" value="Ribonuclease H-like"/>
    <property type="match status" value="1"/>
</dbReference>
<reference evidence="2 3" key="1">
    <citation type="submission" date="2019-11" db="EMBL/GenBank/DDBJ databases">
        <title>The Phosphoenolpyruvate Phosphotransferase System Regulates Serratia proteamaculans 336X Biofilm Formation and Wheat Roots colonization.</title>
        <authorList>
            <person name="Liu F."/>
        </authorList>
    </citation>
    <scope>NUCLEOTIDE SEQUENCE [LARGE SCALE GENOMIC DNA]</scope>
    <source>
        <strain evidence="2 3">336X</strain>
    </source>
</reference>
<dbReference type="PROSITE" id="PS50994">
    <property type="entry name" value="INTEGRASE"/>
    <property type="match status" value="1"/>
</dbReference>
<evidence type="ECO:0000259" key="1">
    <source>
        <dbReference type="PROSITE" id="PS50994"/>
    </source>
</evidence>
<evidence type="ECO:0000313" key="3">
    <source>
        <dbReference type="Proteomes" id="UP000381260"/>
    </source>
</evidence>
<proteinExistence type="predicted"/>
<protein>
    <submittedName>
        <fullName evidence="2">DDE-type integrase/transposase/recombinase</fullName>
    </submittedName>
</protein>
<sequence>MRTTTAVPVEAIAALRRRLAALPARHPERFLLMDSMASLYAVSRATLYRLLRGDRRAKDAHRTDRGKPRVMTTARIERWCEIVAALKVRTTNKKGRCLSNARILELLVQYGVETPEGLEKLSPGQLTESTLNRHMRRLGYDQARMTREPPAVRFQAEYANALWHFDMSPSDLKELETPGWIDPDRQGAPTLMLFSVVDDRSGMSYQEYRCVYGEDAESALRFLFNAMSEKTELGITLQGIPEALQLDNGPVGKSAVFKRVMDFLGVTVIFHQPRGTDGRRTTARSKGKVERPFRTVKEAHETLYHFHKPATEAEANRWLANYIATYNAREHRHESHSRLEDWQSRQPSSGLRSMCSWERFCSFAREPERRTVGIDCRLTVAGVTYELDAELAGETVVVWWGLFDQELFAERDEEQFGPFLPVGGPIPLHRYRKHRKSRREYRAEQVSSLADKLSIPLAAVSGEADIVVLDNTRSLLSATMPSRPFVGPDPFCELAYPTKFAARQAIADELRLPLAKLKAEDQTFIGQLLDETLSRPAIIAAIRNRFPAGRKGGIG</sequence>
<gene>
    <name evidence="2" type="ORF">GHV41_11070</name>
</gene>
<accession>A0A5Q2V778</accession>
<dbReference type="EMBL" id="CP045913">
    <property type="protein sequence ID" value="QGH61347.1"/>
    <property type="molecule type" value="Genomic_DNA"/>
</dbReference>
<dbReference type="InterPro" id="IPR012337">
    <property type="entry name" value="RNaseH-like_sf"/>
</dbReference>
<dbReference type="PANTHER" id="PTHR35004:SF7">
    <property type="entry name" value="INTEGRASE PROTEIN"/>
    <property type="match status" value="1"/>
</dbReference>
<dbReference type="RefSeq" id="WP_153858547.1">
    <property type="nucleotide sequence ID" value="NZ_CP045913.1"/>
</dbReference>
<name>A0A5Q2V778_SERPR</name>
<dbReference type="InterPro" id="IPR001584">
    <property type="entry name" value="Integrase_cat-core"/>
</dbReference>
<dbReference type="AlphaFoldDB" id="A0A5Q2V778"/>
<dbReference type="Gene3D" id="3.30.420.10">
    <property type="entry name" value="Ribonuclease H-like superfamily/Ribonuclease H"/>
    <property type="match status" value="1"/>
</dbReference>
<evidence type="ECO:0000313" key="2">
    <source>
        <dbReference type="EMBL" id="QGH61347.1"/>
    </source>
</evidence>
<dbReference type="GO" id="GO:0015074">
    <property type="term" value="P:DNA integration"/>
    <property type="evidence" value="ECO:0007669"/>
    <property type="project" value="InterPro"/>
</dbReference>
<feature type="domain" description="Integrase catalytic" evidence="1">
    <location>
        <begin position="146"/>
        <end position="346"/>
    </location>
</feature>
<dbReference type="PANTHER" id="PTHR35004">
    <property type="entry name" value="TRANSPOSASE RV3428C-RELATED"/>
    <property type="match status" value="1"/>
</dbReference>
<organism evidence="2 3">
    <name type="scientific">Serratia proteamaculans</name>
    <dbReference type="NCBI Taxonomy" id="28151"/>
    <lineage>
        <taxon>Bacteria</taxon>
        <taxon>Pseudomonadati</taxon>
        <taxon>Pseudomonadota</taxon>
        <taxon>Gammaproteobacteria</taxon>
        <taxon>Enterobacterales</taxon>
        <taxon>Yersiniaceae</taxon>
        <taxon>Serratia</taxon>
    </lineage>
</organism>
<dbReference type="GO" id="GO:0003676">
    <property type="term" value="F:nucleic acid binding"/>
    <property type="evidence" value="ECO:0007669"/>
    <property type="project" value="InterPro"/>
</dbReference>